<accession>A0ABV7IJI9</accession>
<evidence type="ECO:0000256" key="15">
    <source>
        <dbReference type="SAM" id="Phobius"/>
    </source>
</evidence>
<evidence type="ECO:0000256" key="2">
    <source>
        <dbReference type="ARBA" id="ARBA00005073"/>
    </source>
</evidence>
<evidence type="ECO:0000256" key="6">
    <source>
        <dbReference type="ARBA" id="ARBA00022617"/>
    </source>
</evidence>
<evidence type="ECO:0000313" key="17">
    <source>
        <dbReference type="Proteomes" id="UP001595557"/>
    </source>
</evidence>
<reference evidence="17" key="1">
    <citation type="journal article" date="2019" name="Int. J. Syst. Evol. Microbiol.">
        <title>The Global Catalogue of Microorganisms (GCM) 10K type strain sequencing project: providing services to taxonomists for standard genome sequencing and annotation.</title>
        <authorList>
            <consortium name="The Broad Institute Genomics Platform"/>
            <consortium name="The Broad Institute Genome Sequencing Center for Infectious Disease"/>
            <person name="Wu L."/>
            <person name="Ma J."/>
        </authorList>
    </citation>
    <scope>NUCLEOTIDE SEQUENCE [LARGE SCALE GENOMIC DNA]</scope>
    <source>
        <strain evidence="17">KCTC 52239</strain>
    </source>
</reference>
<feature type="transmembrane region" description="Helical" evidence="15">
    <location>
        <begin position="121"/>
        <end position="142"/>
    </location>
</feature>
<evidence type="ECO:0000256" key="3">
    <source>
        <dbReference type="ARBA" id="ARBA00006501"/>
    </source>
</evidence>
<dbReference type="RefSeq" id="WP_207472170.1">
    <property type="nucleotide sequence ID" value="NZ_JAFNAW010000125.1"/>
</dbReference>
<sequence length="166" mass="18083">MIAALKAVHIAAMLCWCAGLIALPLLLMSYGHAQRQVRYSEFRLLTHYGYVGFATPAAVIAIVAGTGLIFAAEVFDLWFVAKLALVSLMALCHAWIGHLIEQSGLQRRGKGRDPDRGYRMPHPAIVLAVALPAMGAVLWLVLAKPDLSWTAGLLPQFMLQPRGQLP</sequence>
<gene>
    <name evidence="16" type="ORF">ACFOD7_12390</name>
</gene>
<dbReference type="Proteomes" id="UP001595557">
    <property type="component" value="Unassembled WGS sequence"/>
</dbReference>
<feature type="transmembrane region" description="Helical" evidence="15">
    <location>
        <begin position="48"/>
        <end position="71"/>
    </location>
</feature>
<comment type="similarity">
    <text evidence="3 14">Belongs to the HemJ family.</text>
</comment>
<keyword evidence="8 14" id="KW-0479">Metal-binding</keyword>
<evidence type="ECO:0000313" key="16">
    <source>
        <dbReference type="EMBL" id="MFC3168847.1"/>
    </source>
</evidence>
<feature type="transmembrane region" description="Helical" evidence="15">
    <location>
        <begin position="77"/>
        <end position="100"/>
    </location>
</feature>
<organism evidence="16 17">
    <name type="scientific">Paracoccus fontiphilus</name>
    <dbReference type="NCBI Taxonomy" id="1815556"/>
    <lineage>
        <taxon>Bacteria</taxon>
        <taxon>Pseudomonadati</taxon>
        <taxon>Pseudomonadota</taxon>
        <taxon>Alphaproteobacteria</taxon>
        <taxon>Rhodobacterales</taxon>
        <taxon>Paracoccaceae</taxon>
        <taxon>Paracoccus</taxon>
    </lineage>
</organism>
<keyword evidence="6 14" id="KW-0349">Heme</keyword>
<comment type="function">
    <text evidence="14">Catalyzes the oxidation of protoporphyrinogen IX to protoporphyrin IX.</text>
</comment>
<dbReference type="PIRSF" id="PIRSF004638">
    <property type="entry name" value="UCP004638"/>
    <property type="match status" value="1"/>
</dbReference>
<evidence type="ECO:0000256" key="5">
    <source>
        <dbReference type="ARBA" id="ARBA00022475"/>
    </source>
</evidence>
<evidence type="ECO:0000256" key="4">
    <source>
        <dbReference type="ARBA" id="ARBA00017504"/>
    </source>
</evidence>
<evidence type="ECO:0000256" key="13">
    <source>
        <dbReference type="ARBA" id="ARBA00048390"/>
    </source>
</evidence>
<proteinExistence type="inferred from homology"/>
<comment type="cofactor">
    <cofactor evidence="14">
        <name>heme b</name>
        <dbReference type="ChEBI" id="CHEBI:60344"/>
    </cofactor>
    <text evidence="14">Binds 1 heme b (iron(II)-protoporphyrin IX) group per subunit.</text>
</comment>
<feature type="transmembrane region" description="Helical" evidence="15">
    <location>
        <begin position="6"/>
        <end position="27"/>
    </location>
</feature>
<evidence type="ECO:0000256" key="8">
    <source>
        <dbReference type="ARBA" id="ARBA00022723"/>
    </source>
</evidence>
<keyword evidence="10" id="KW-0560">Oxidoreductase</keyword>
<dbReference type="PANTHER" id="PTHR40255:SF1">
    <property type="entry name" value="PROTOPORPHYRINOGEN IX OXIDASE"/>
    <property type="match status" value="1"/>
</dbReference>
<keyword evidence="12 14" id="KW-0472">Membrane</keyword>
<dbReference type="PANTHER" id="PTHR40255">
    <property type="entry name" value="UPF0093 MEMBRANE PROTEIN SLR1790"/>
    <property type="match status" value="1"/>
</dbReference>
<evidence type="ECO:0000256" key="1">
    <source>
        <dbReference type="ARBA" id="ARBA00004651"/>
    </source>
</evidence>
<keyword evidence="17" id="KW-1185">Reference proteome</keyword>
<keyword evidence="9 15" id="KW-1133">Transmembrane helix</keyword>
<evidence type="ECO:0000256" key="7">
    <source>
        <dbReference type="ARBA" id="ARBA00022692"/>
    </source>
</evidence>
<evidence type="ECO:0000256" key="10">
    <source>
        <dbReference type="ARBA" id="ARBA00023002"/>
    </source>
</evidence>
<protein>
    <recommendedName>
        <fullName evidence="4 14">Protoporphyrinogen IX oxidase</fullName>
        <ecNumber evidence="14">1.3.99.-</ecNumber>
    </recommendedName>
</protein>
<dbReference type="EC" id="1.3.99.-" evidence="14"/>
<dbReference type="EMBL" id="JBHRTE010000049">
    <property type="protein sequence ID" value="MFC3168847.1"/>
    <property type="molecule type" value="Genomic_DNA"/>
</dbReference>
<keyword evidence="11 14" id="KW-0408">Iron</keyword>
<name>A0ABV7IJI9_9RHOB</name>
<keyword evidence="7 15" id="KW-0812">Transmembrane</keyword>
<evidence type="ECO:0000256" key="9">
    <source>
        <dbReference type="ARBA" id="ARBA00022989"/>
    </source>
</evidence>
<comment type="subcellular location">
    <subcellularLocation>
        <location evidence="1">Cell membrane</location>
        <topology evidence="1">Multi-pass membrane protein</topology>
    </subcellularLocation>
</comment>
<dbReference type="InterPro" id="IPR005265">
    <property type="entry name" value="HemJ-like"/>
</dbReference>
<comment type="catalytic activity">
    <reaction evidence="13 14">
        <text>protoporphyrinogen IX + 3 A = protoporphyrin IX + 3 AH2</text>
        <dbReference type="Rhea" id="RHEA:62000"/>
        <dbReference type="ChEBI" id="CHEBI:13193"/>
        <dbReference type="ChEBI" id="CHEBI:17499"/>
        <dbReference type="ChEBI" id="CHEBI:57306"/>
        <dbReference type="ChEBI" id="CHEBI:57307"/>
    </reaction>
</comment>
<comment type="caution">
    <text evidence="16">The sequence shown here is derived from an EMBL/GenBank/DDBJ whole genome shotgun (WGS) entry which is preliminary data.</text>
</comment>
<keyword evidence="5 14" id="KW-1003">Cell membrane</keyword>
<comment type="pathway">
    <text evidence="2 14">Porphyrin-containing compound metabolism; protoporphyrin-IX biosynthesis; protoporphyrin-IX from protoporphyrinogen-IX: step 1/1.</text>
</comment>
<evidence type="ECO:0000256" key="11">
    <source>
        <dbReference type="ARBA" id="ARBA00023004"/>
    </source>
</evidence>
<dbReference type="Pfam" id="PF03653">
    <property type="entry name" value="UPF0093"/>
    <property type="match status" value="1"/>
</dbReference>
<evidence type="ECO:0000256" key="12">
    <source>
        <dbReference type="ARBA" id="ARBA00023136"/>
    </source>
</evidence>
<evidence type="ECO:0000256" key="14">
    <source>
        <dbReference type="PIRNR" id="PIRNR004638"/>
    </source>
</evidence>